<keyword evidence="1" id="KW-1133">Transmembrane helix</keyword>
<reference evidence="2" key="1">
    <citation type="submission" date="2022-04" db="EMBL/GenBank/DDBJ databases">
        <title>Halobacillus sp. isolated from saltern.</title>
        <authorList>
            <person name="Won M."/>
            <person name="Lee C.-M."/>
            <person name="Woen H.-Y."/>
            <person name="Kwon S.-W."/>
        </authorList>
    </citation>
    <scope>NUCLEOTIDE SEQUENCE</scope>
    <source>
        <strain evidence="2">SSHM10-5</strain>
    </source>
</reference>
<dbReference type="RefSeq" id="WP_245029669.1">
    <property type="nucleotide sequence ID" value="NZ_CP095075.1"/>
</dbReference>
<keyword evidence="3" id="KW-1185">Reference proteome</keyword>
<evidence type="ECO:0000313" key="3">
    <source>
        <dbReference type="Proteomes" id="UP000830326"/>
    </source>
</evidence>
<dbReference type="EMBL" id="CP095075">
    <property type="protein sequence ID" value="UOR10538.1"/>
    <property type="molecule type" value="Genomic_DNA"/>
</dbReference>
<feature type="transmembrane region" description="Helical" evidence="1">
    <location>
        <begin position="96"/>
        <end position="112"/>
    </location>
</feature>
<dbReference type="Proteomes" id="UP000830326">
    <property type="component" value="Chromosome"/>
</dbReference>
<keyword evidence="1" id="KW-0472">Membrane</keyword>
<name>A0ABY4H6P3_9BACI</name>
<organism evidence="2 3">
    <name type="scientific">Halobacillus amylolyticus</name>
    <dbReference type="NCBI Taxonomy" id="2932259"/>
    <lineage>
        <taxon>Bacteria</taxon>
        <taxon>Bacillati</taxon>
        <taxon>Bacillota</taxon>
        <taxon>Bacilli</taxon>
        <taxon>Bacillales</taxon>
        <taxon>Bacillaceae</taxon>
        <taxon>Halobacillus</taxon>
    </lineage>
</organism>
<gene>
    <name evidence="2" type="ORF">MUO15_12720</name>
</gene>
<sequence length="122" mass="14107">MAEDRSMYGYGYGHGHEKPTYSKCEQYKYYHVLITLSDGASIDGIIVNVNDDGITILVGEDVMVDDNGNEVESRQFDDYGYGYGYGRRRARRFRRLAFPLAALAGLALYPYYRPYSPYYPYY</sequence>
<evidence type="ECO:0000256" key="1">
    <source>
        <dbReference type="SAM" id="Phobius"/>
    </source>
</evidence>
<keyword evidence="1" id="KW-0812">Transmembrane</keyword>
<accession>A0ABY4H6P3</accession>
<protein>
    <submittedName>
        <fullName evidence="2">Uncharacterized protein</fullName>
    </submittedName>
</protein>
<evidence type="ECO:0000313" key="2">
    <source>
        <dbReference type="EMBL" id="UOR10538.1"/>
    </source>
</evidence>
<proteinExistence type="predicted"/>